<feature type="compositionally biased region" description="Basic and acidic residues" evidence="1">
    <location>
        <begin position="109"/>
        <end position="135"/>
    </location>
</feature>
<feature type="signal peptide" evidence="2">
    <location>
        <begin position="1"/>
        <end position="28"/>
    </location>
</feature>
<comment type="caution">
    <text evidence="3">The sequence shown here is derived from an EMBL/GenBank/DDBJ whole genome shotgun (WGS) entry which is preliminary data.</text>
</comment>
<feature type="chain" id="PRO_5047452153" evidence="2">
    <location>
        <begin position="29"/>
        <end position="135"/>
    </location>
</feature>
<sequence length="135" mass="15280">MQSLIKKLTIIAMATTLMGGGISSVAIAADNHKDANNSPPFHRNMPMPPAMAKAMQNLSLTDEQKAQLKAIKAKRKSLQDEFWAVFSDDQKTTMLKNMTRHQRPRHGKGSWDKSHHQGNRDTNKRWQEQDADKSQ</sequence>
<gene>
    <name evidence="3" type="ORF">OIK42_11215</name>
</gene>
<feature type="region of interest" description="Disordered" evidence="1">
    <location>
        <begin position="93"/>
        <end position="135"/>
    </location>
</feature>
<dbReference type="Proteomes" id="UP001218788">
    <property type="component" value="Unassembled WGS sequence"/>
</dbReference>
<protein>
    <submittedName>
        <fullName evidence="3">Uncharacterized protein</fullName>
    </submittedName>
</protein>
<accession>A0ABT5L2R1</accession>
<organism evidence="3 4">
    <name type="scientific">Alteromonas gilva</name>
    <dbReference type="NCBI Taxonomy" id="2987522"/>
    <lineage>
        <taxon>Bacteria</taxon>
        <taxon>Pseudomonadati</taxon>
        <taxon>Pseudomonadota</taxon>
        <taxon>Gammaproteobacteria</taxon>
        <taxon>Alteromonadales</taxon>
        <taxon>Alteromonadaceae</taxon>
        <taxon>Alteromonas/Salinimonas group</taxon>
        <taxon>Alteromonas</taxon>
    </lineage>
</organism>
<proteinExistence type="predicted"/>
<feature type="compositionally biased region" description="Basic residues" evidence="1">
    <location>
        <begin position="98"/>
        <end position="108"/>
    </location>
</feature>
<keyword evidence="4" id="KW-1185">Reference proteome</keyword>
<evidence type="ECO:0000313" key="4">
    <source>
        <dbReference type="Proteomes" id="UP001218788"/>
    </source>
</evidence>
<evidence type="ECO:0000256" key="2">
    <source>
        <dbReference type="SAM" id="SignalP"/>
    </source>
</evidence>
<reference evidence="3 4" key="1">
    <citation type="submission" date="2022-10" db="EMBL/GenBank/DDBJ databases">
        <title>Alteromonas sp. chi3 Genome sequencing.</title>
        <authorList>
            <person name="Park S."/>
        </authorList>
    </citation>
    <scope>NUCLEOTIDE SEQUENCE [LARGE SCALE GENOMIC DNA]</scope>
    <source>
        <strain evidence="4">chi3</strain>
    </source>
</reference>
<keyword evidence="2" id="KW-0732">Signal</keyword>
<evidence type="ECO:0000256" key="1">
    <source>
        <dbReference type="SAM" id="MobiDB-lite"/>
    </source>
</evidence>
<name>A0ABT5L2R1_9ALTE</name>
<dbReference type="RefSeq" id="WP_273640565.1">
    <property type="nucleotide sequence ID" value="NZ_JAQQXP010000001.1"/>
</dbReference>
<evidence type="ECO:0000313" key="3">
    <source>
        <dbReference type="EMBL" id="MDC8831329.1"/>
    </source>
</evidence>
<dbReference type="EMBL" id="JAQQXP010000001">
    <property type="protein sequence ID" value="MDC8831329.1"/>
    <property type="molecule type" value="Genomic_DNA"/>
</dbReference>